<dbReference type="CTD" id="20324877"/>
<accession>A0A074Z1A4</accession>
<dbReference type="GeneID" id="20324877"/>
<dbReference type="RefSeq" id="XP_009175431.1">
    <property type="nucleotide sequence ID" value="XM_009177167.1"/>
</dbReference>
<reference evidence="2 3" key="1">
    <citation type="submission" date="2013-11" db="EMBL/GenBank/DDBJ databases">
        <title>Opisthorchis viverrini - life in the bile duct.</title>
        <authorList>
            <person name="Young N.D."/>
            <person name="Nagarajan N."/>
            <person name="Lin S.J."/>
            <person name="Korhonen P.K."/>
            <person name="Jex A.R."/>
            <person name="Hall R.S."/>
            <person name="Safavi-Hemami H."/>
            <person name="Kaewkong W."/>
            <person name="Bertrand D."/>
            <person name="Gao S."/>
            <person name="Seet Q."/>
            <person name="Wongkham S."/>
            <person name="Teh B.T."/>
            <person name="Wongkham C."/>
            <person name="Intapan P.M."/>
            <person name="Maleewong W."/>
            <person name="Yang X."/>
            <person name="Hu M."/>
            <person name="Wang Z."/>
            <person name="Hofmann A."/>
            <person name="Sternberg P.W."/>
            <person name="Tan P."/>
            <person name="Wang J."/>
            <person name="Gasser R.B."/>
        </authorList>
    </citation>
    <scope>NUCLEOTIDE SEQUENCE [LARGE SCALE GENOMIC DNA]</scope>
</reference>
<name>A0A074Z1A4_OPIVI</name>
<dbReference type="EMBL" id="KL597017">
    <property type="protein sequence ID" value="KER20836.1"/>
    <property type="molecule type" value="Genomic_DNA"/>
</dbReference>
<dbReference type="Proteomes" id="UP000054324">
    <property type="component" value="Unassembled WGS sequence"/>
</dbReference>
<organism evidence="2 3">
    <name type="scientific">Opisthorchis viverrini</name>
    <name type="common">Southeast Asian liver fluke</name>
    <dbReference type="NCBI Taxonomy" id="6198"/>
    <lineage>
        <taxon>Eukaryota</taxon>
        <taxon>Metazoa</taxon>
        <taxon>Spiralia</taxon>
        <taxon>Lophotrochozoa</taxon>
        <taxon>Platyhelminthes</taxon>
        <taxon>Trematoda</taxon>
        <taxon>Digenea</taxon>
        <taxon>Opisthorchiida</taxon>
        <taxon>Opisthorchiata</taxon>
        <taxon>Opisthorchiidae</taxon>
        <taxon>Opisthorchis</taxon>
    </lineage>
</organism>
<keyword evidence="3" id="KW-1185">Reference proteome</keyword>
<evidence type="ECO:0000256" key="1">
    <source>
        <dbReference type="SAM" id="MobiDB-lite"/>
    </source>
</evidence>
<protein>
    <submittedName>
        <fullName evidence="2">Uncharacterized protein</fullName>
    </submittedName>
</protein>
<feature type="compositionally biased region" description="Basic and acidic residues" evidence="1">
    <location>
        <begin position="78"/>
        <end position="87"/>
    </location>
</feature>
<evidence type="ECO:0000313" key="3">
    <source>
        <dbReference type="Proteomes" id="UP000054324"/>
    </source>
</evidence>
<feature type="region of interest" description="Disordered" evidence="1">
    <location>
        <begin position="47"/>
        <end position="115"/>
    </location>
</feature>
<evidence type="ECO:0000313" key="2">
    <source>
        <dbReference type="EMBL" id="KER20836.1"/>
    </source>
</evidence>
<feature type="region of interest" description="Disordered" evidence="1">
    <location>
        <begin position="1"/>
        <end position="29"/>
    </location>
</feature>
<sequence>MNGISTPAHHQKQSYRHDKAPGADGMYPALFKEDGGEHFVIHTAEDWERKQKSSRINTTCSGSVGEDRKSIPKSGHLIHHDQPKRIADPVFPPDSGNAPKTSMVKHSKSFDVLSA</sequence>
<dbReference type="AlphaFoldDB" id="A0A074Z1A4"/>
<gene>
    <name evidence="2" type="ORF">T265_10709</name>
</gene>
<proteinExistence type="predicted"/>
<dbReference type="KEGG" id="ovi:T265_10709"/>